<dbReference type="InterPro" id="IPR025724">
    <property type="entry name" value="GAG-pre-integrase_dom"/>
</dbReference>
<accession>A0AAW2WKW0</accession>
<dbReference type="AlphaFoldDB" id="A0AAW2WKW0"/>
<dbReference type="InterPro" id="IPR013103">
    <property type="entry name" value="RVT_2"/>
</dbReference>
<proteinExistence type="predicted"/>
<dbReference type="SUPFAM" id="SSF56672">
    <property type="entry name" value="DNA/RNA polymerases"/>
    <property type="match status" value="1"/>
</dbReference>
<evidence type="ECO:0000259" key="2">
    <source>
        <dbReference type="Pfam" id="PF07727"/>
    </source>
</evidence>
<dbReference type="EMBL" id="JACGWN010000008">
    <property type="protein sequence ID" value="KAL0440426.1"/>
    <property type="molecule type" value="Genomic_DNA"/>
</dbReference>
<name>A0AAW2WKW0_9LAMI</name>
<dbReference type="InterPro" id="IPR043502">
    <property type="entry name" value="DNA/RNA_pol_sf"/>
</dbReference>
<dbReference type="Pfam" id="PF13976">
    <property type="entry name" value="gag_pre-integrs"/>
    <property type="match status" value="1"/>
</dbReference>
<feature type="compositionally biased region" description="Pro residues" evidence="1">
    <location>
        <begin position="235"/>
        <end position="249"/>
    </location>
</feature>
<dbReference type="PANTHER" id="PTHR11439:SF465">
    <property type="entry name" value="REVERSE TRANSCRIPTASE TY1_COPIA-TYPE DOMAIN-CONTAINING PROTEIN"/>
    <property type="match status" value="1"/>
</dbReference>
<evidence type="ECO:0000313" key="4">
    <source>
        <dbReference type="EMBL" id="KAL0440426.1"/>
    </source>
</evidence>
<feature type="domain" description="Reverse transcriptase Ty1/copia-type" evidence="2">
    <location>
        <begin position="273"/>
        <end position="352"/>
    </location>
</feature>
<evidence type="ECO:0008006" key="5">
    <source>
        <dbReference type="Google" id="ProtNLM"/>
    </source>
</evidence>
<dbReference type="Pfam" id="PF07727">
    <property type="entry name" value="RVT_2"/>
    <property type="match status" value="1"/>
</dbReference>
<protein>
    <recommendedName>
        <fullName evidence="5">Reverse transcriptase Ty1/copia-type domain-containing protein</fullName>
    </recommendedName>
</protein>
<reference evidence="4" key="1">
    <citation type="submission" date="2020-06" db="EMBL/GenBank/DDBJ databases">
        <authorList>
            <person name="Li T."/>
            <person name="Hu X."/>
            <person name="Zhang T."/>
            <person name="Song X."/>
            <person name="Zhang H."/>
            <person name="Dai N."/>
            <person name="Sheng W."/>
            <person name="Hou X."/>
            <person name="Wei L."/>
        </authorList>
    </citation>
    <scope>NUCLEOTIDE SEQUENCE</scope>
    <source>
        <strain evidence="4">KEN1</strain>
        <tissue evidence="4">Leaf</tissue>
    </source>
</reference>
<comment type="caution">
    <text evidence="4">The sequence shown here is derived from an EMBL/GenBank/DDBJ whole genome shotgun (WGS) entry which is preliminary data.</text>
</comment>
<sequence>MFCDCCGKSVHSKDTCFKIHGVPDWYKDLIDQRKKIGGRGRGRGFATVIADEKVSVQSEGVTNIADIIRTKRKKFMHDEDQRTKKVVEVGKLVGNLYVLESSSSIVVQENKSVSMNSNCNLNSCAAAMCNVDIWHRRLGHLSKNSMKHTTSLPQTDSTNTPCDVCPLAKMHKLPFTFSAIRTKSAFDLVYINLDISHEIQKPKFGNFSKFIQPPTPTSPLPTIRLTADINDFVSSPPPSDDPATEPSPPSSSADIVRNTNSALPILGLQIKLKGDGLVECYKARLVAKGYTQVEGLDYTKRFSPIVKSITVRLFLTIATVFKWPIDQIDINNASLHGHLDEEIYTTAPEDYDVAPGHTDSGFTGLVVYVDDVRIMAPMEDLISQVKAYLDDLFTIKDLGCARYFLGLQIALSDLGTSLSHTKHTMDIITNCGLLQAESAATPLSHGLKLHSSTYARLDNPEPYRCLVGCLLYLSFTCPDISHGVQQLSQFLQHPCHAYWHAALHMVWYLKGTFAKGIFFRSSNSL</sequence>
<organism evidence="4">
    <name type="scientific">Sesamum latifolium</name>
    <dbReference type="NCBI Taxonomy" id="2727402"/>
    <lineage>
        <taxon>Eukaryota</taxon>
        <taxon>Viridiplantae</taxon>
        <taxon>Streptophyta</taxon>
        <taxon>Embryophyta</taxon>
        <taxon>Tracheophyta</taxon>
        <taxon>Spermatophyta</taxon>
        <taxon>Magnoliopsida</taxon>
        <taxon>eudicotyledons</taxon>
        <taxon>Gunneridae</taxon>
        <taxon>Pentapetalae</taxon>
        <taxon>asterids</taxon>
        <taxon>lamiids</taxon>
        <taxon>Lamiales</taxon>
        <taxon>Pedaliaceae</taxon>
        <taxon>Sesamum</taxon>
    </lineage>
</organism>
<reference evidence="4" key="2">
    <citation type="journal article" date="2024" name="Plant">
        <title>Genomic evolution and insights into agronomic trait innovations of Sesamum species.</title>
        <authorList>
            <person name="Miao H."/>
            <person name="Wang L."/>
            <person name="Qu L."/>
            <person name="Liu H."/>
            <person name="Sun Y."/>
            <person name="Le M."/>
            <person name="Wang Q."/>
            <person name="Wei S."/>
            <person name="Zheng Y."/>
            <person name="Lin W."/>
            <person name="Duan Y."/>
            <person name="Cao H."/>
            <person name="Xiong S."/>
            <person name="Wang X."/>
            <person name="Wei L."/>
            <person name="Li C."/>
            <person name="Ma Q."/>
            <person name="Ju M."/>
            <person name="Zhao R."/>
            <person name="Li G."/>
            <person name="Mu C."/>
            <person name="Tian Q."/>
            <person name="Mei H."/>
            <person name="Zhang T."/>
            <person name="Gao T."/>
            <person name="Zhang H."/>
        </authorList>
    </citation>
    <scope>NUCLEOTIDE SEQUENCE</scope>
    <source>
        <strain evidence="4">KEN1</strain>
    </source>
</reference>
<feature type="domain" description="GAG-pre-integrase" evidence="3">
    <location>
        <begin position="115"/>
        <end position="170"/>
    </location>
</feature>
<evidence type="ECO:0000259" key="3">
    <source>
        <dbReference type="Pfam" id="PF13976"/>
    </source>
</evidence>
<evidence type="ECO:0000256" key="1">
    <source>
        <dbReference type="SAM" id="MobiDB-lite"/>
    </source>
</evidence>
<gene>
    <name evidence="4" type="ORF">Slati_2525600</name>
</gene>
<feature type="region of interest" description="Disordered" evidence="1">
    <location>
        <begin position="234"/>
        <end position="253"/>
    </location>
</feature>
<dbReference type="PANTHER" id="PTHR11439">
    <property type="entry name" value="GAG-POL-RELATED RETROTRANSPOSON"/>
    <property type="match status" value="1"/>
</dbReference>